<reference evidence="2 3" key="1">
    <citation type="journal article" name="Genome Announc.">
        <title>Improved Draft Genome Sequence of Clostridium pasteurianum Strain ATCC 6013 (DSM 525) Using a Hybrid Next-Generation Sequencing Approach.</title>
        <authorList>
            <person name="Pyne M.E."/>
            <person name="Utturkar S."/>
            <person name="Brown S.D."/>
            <person name="Moo-Young M."/>
            <person name="Chung D.A."/>
            <person name="Chou C.P."/>
        </authorList>
    </citation>
    <scope>NUCLEOTIDE SEQUENCE [LARGE SCALE GENOMIC DNA]</scope>
    <source>
        <strain evidence="2 3">ATCC 6013</strain>
    </source>
</reference>
<dbReference type="AlphaFoldDB" id="A0A837S3R6"/>
<keyword evidence="1" id="KW-0812">Transmembrane</keyword>
<keyword evidence="1" id="KW-1133">Transmembrane helix</keyword>
<dbReference type="RefSeq" id="WP_058001179.1">
    <property type="nucleotide sequence ID" value="NZ_JPGY02000001.1"/>
</dbReference>
<evidence type="ECO:0000313" key="2">
    <source>
        <dbReference type="EMBL" id="KRU10756.1"/>
    </source>
</evidence>
<gene>
    <name evidence="2" type="ORF">CP6013_00003</name>
</gene>
<comment type="caution">
    <text evidence="2">The sequence shown here is derived from an EMBL/GenBank/DDBJ whole genome shotgun (WGS) entry which is preliminary data.</text>
</comment>
<feature type="transmembrane region" description="Helical" evidence="1">
    <location>
        <begin position="25"/>
        <end position="55"/>
    </location>
</feature>
<evidence type="ECO:0000256" key="1">
    <source>
        <dbReference type="SAM" id="Phobius"/>
    </source>
</evidence>
<dbReference type="EMBL" id="JPGY02000001">
    <property type="protein sequence ID" value="KRU10756.1"/>
    <property type="molecule type" value="Genomic_DNA"/>
</dbReference>
<keyword evidence="1" id="KW-0472">Membrane</keyword>
<sequence>MEQKLNGMKKVCYTWCKRGITTLPFVILGMIMFVVGNMIGGAANAIIAVGLVLYAGTMIKSRLSIKSYLRSYLLCLFQACLAHLPV</sequence>
<name>A0A837S3R6_CLOPA</name>
<dbReference type="Proteomes" id="UP000028042">
    <property type="component" value="Unassembled WGS sequence"/>
</dbReference>
<organism evidence="2 3">
    <name type="scientific">Clostridium pasteurianum DSM 525 = ATCC 6013</name>
    <dbReference type="NCBI Taxonomy" id="1262449"/>
    <lineage>
        <taxon>Bacteria</taxon>
        <taxon>Bacillati</taxon>
        <taxon>Bacillota</taxon>
        <taxon>Clostridia</taxon>
        <taxon>Eubacteriales</taxon>
        <taxon>Clostridiaceae</taxon>
        <taxon>Clostridium</taxon>
    </lineage>
</organism>
<accession>A0A837S3R6</accession>
<evidence type="ECO:0000313" key="3">
    <source>
        <dbReference type="Proteomes" id="UP000028042"/>
    </source>
</evidence>
<protein>
    <submittedName>
        <fullName evidence="2">Uncharacterized protein</fullName>
    </submittedName>
</protein>
<proteinExistence type="predicted"/>